<proteinExistence type="predicted"/>
<keyword evidence="1" id="KW-0812">Transmembrane</keyword>
<feature type="transmembrane region" description="Helical" evidence="1">
    <location>
        <begin position="36"/>
        <end position="54"/>
    </location>
</feature>
<dbReference type="OrthoDB" id="7362327at2"/>
<keyword evidence="1" id="KW-1133">Transmembrane helix</keyword>
<sequence length="64" mass="7534">MKESEIRFFKPLWRRLTLLGTALVWVAIELVFGSEIWLFASLCLVAYILWRYLLRFPADGASKK</sequence>
<dbReference type="Proteomes" id="UP000297475">
    <property type="component" value="Unassembled WGS sequence"/>
</dbReference>
<gene>
    <name evidence="2" type="ORF">E4656_13380</name>
</gene>
<evidence type="ECO:0000256" key="1">
    <source>
        <dbReference type="SAM" id="Phobius"/>
    </source>
</evidence>
<feature type="transmembrane region" description="Helical" evidence="1">
    <location>
        <begin position="12"/>
        <end position="30"/>
    </location>
</feature>
<dbReference type="RefSeq" id="WP_135483793.1">
    <property type="nucleotide sequence ID" value="NZ_SRMF01000005.1"/>
</dbReference>
<protein>
    <submittedName>
        <fullName evidence="2">DUF3329 domain-containing protein</fullName>
    </submittedName>
</protein>
<dbReference type="AlphaFoldDB" id="A0A4Z0W5U6"/>
<comment type="caution">
    <text evidence="2">The sequence shown here is derived from an EMBL/GenBank/DDBJ whole genome shotgun (WGS) entry which is preliminary data.</text>
</comment>
<evidence type="ECO:0000313" key="2">
    <source>
        <dbReference type="EMBL" id="TGG92460.1"/>
    </source>
</evidence>
<dbReference type="EMBL" id="SRMF01000005">
    <property type="protein sequence ID" value="TGG92460.1"/>
    <property type="molecule type" value="Genomic_DNA"/>
</dbReference>
<accession>A0A4Z0W5U6</accession>
<keyword evidence="1" id="KW-0472">Membrane</keyword>
<organism evidence="2 3">
    <name type="scientific">Natronospirillum operosum</name>
    <dbReference type="NCBI Taxonomy" id="2759953"/>
    <lineage>
        <taxon>Bacteria</taxon>
        <taxon>Pseudomonadati</taxon>
        <taxon>Pseudomonadota</taxon>
        <taxon>Gammaproteobacteria</taxon>
        <taxon>Oceanospirillales</taxon>
        <taxon>Natronospirillaceae</taxon>
        <taxon>Natronospirillum</taxon>
    </lineage>
</organism>
<reference evidence="2 3" key="1">
    <citation type="submission" date="2019-04" db="EMBL/GenBank/DDBJ databases">
        <title>Natronospirillum operosus gen. nov., sp. nov., a haloalkaliphilic satellite isolated from decaying biomass of laboratory culture of cyanobacterium Geitlerinema sp. and proposal of Natronospirillaceae fam. nov. and Saccharospirillaceae fam. nov.</title>
        <authorList>
            <person name="Kevbrin V."/>
            <person name="Boltyanskaya Y."/>
            <person name="Koziaeva V."/>
            <person name="Grouzdev D.S."/>
            <person name="Park M."/>
            <person name="Cho J."/>
        </authorList>
    </citation>
    <scope>NUCLEOTIDE SEQUENCE [LARGE SCALE GENOMIC DNA]</scope>
    <source>
        <strain evidence="2 3">G-116</strain>
    </source>
</reference>
<evidence type="ECO:0000313" key="3">
    <source>
        <dbReference type="Proteomes" id="UP000297475"/>
    </source>
</evidence>
<name>A0A4Z0W5U6_9GAMM</name>
<keyword evidence="3" id="KW-1185">Reference proteome</keyword>